<dbReference type="Proteomes" id="UP000013781">
    <property type="component" value="Unassembled WGS sequence"/>
</dbReference>
<dbReference type="EMBL" id="AJAS01000013">
    <property type="protein sequence ID" value="EOI01759.1"/>
    <property type="molecule type" value="Genomic_DNA"/>
</dbReference>
<accession>R2T9M2</accession>
<dbReference type="SUPFAM" id="SSF109797">
    <property type="entry name" value="Bacteriocin immunity protein-like"/>
    <property type="match status" value="1"/>
</dbReference>
<evidence type="ECO:0000256" key="1">
    <source>
        <dbReference type="ARBA" id="ARBA00023025"/>
    </source>
</evidence>
<reference evidence="2 4" key="1">
    <citation type="submission" date="2013-02" db="EMBL/GenBank/DDBJ databases">
        <title>The Genome Sequence of Enterococcus moraviensis BAA-383.</title>
        <authorList>
            <consortium name="The Broad Institute Genome Sequencing Platform"/>
            <consortium name="The Broad Institute Genome Sequencing Center for Infectious Disease"/>
            <person name="Earl A.M."/>
            <person name="Gilmore M.S."/>
            <person name="Lebreton F."/>
            <person name="Walker B."/>
            <person name="Young S.K."/>
            <person name="Zeng Q."/>
            <person name="Gargeya S."/>
            <person name="Fitzgerald M."/>
            <person name="Haas B."/>
            <person name="Abouelleil A."/>
            <person name="Alvarado L."/>
            <person name="Arachchi H.M."/>
            <person name="Berlin A.M."/>
            <person name="Chapman S.B."/>
            <person name="Dewar J."/>
            <person name="Goldberg J."/>
            <person name="Griggs A."/>
            <person name="Gujja S."/>
            <person name="Hansen M."/>
            <person name="Howarth C."/>
            <person name="Imamovic A."/>
            <person name="Larimer J."/>
            <person name="McCowan C."/>
            <person name="Murphy C."/>
            <person name="Neiman D."/>
            <person name="Pearson M."/>
            <person name="Priest M."/>
            <person name="Roberts A."/>
            <person name="Saif S."/>
            <person name="Shea T."/>
            <person name="Sisk P."/>
            <person name="Sykes S."/>
            <person name="Wortman J."/>
            <person name="Nusbaum C."/>
            <person name="Birren B."/>
        </authorList>
    </citation>
    <scope>NUCLEOTIDE SEQUENCE [LARGE SCALE GENOMIC DNA]</scope>
    <source>
        <strain evidence="2 4">ATCC BAA-383</strain>
    </source>
</reference>
<dbReference type="PATRIC" id="fig|1158609.3.peg.1124"/>
<protein>
    <recommendedName>
        <fullName evidence="6">Bacteriocin immunity protein</fullName>
    </recommendedName>
</protein>
<dbReference type="Proteomes" id="UP000014157">
    <property type="component" value="Unassembled WGS sequence"/>
</dbReference>
<gene>
    <name evidence="3" type="ORF">I586_00700</name>
    <name evidence="2" type="ORF">UAY_01167</name>
</gene>
<dbReference type="Gene3D" id="1.20.1440.50">
    <property type="entry name" value="Ta0600-like"/>
    <property type="match status" value="1"/>
</dbReference>
<dbReference type="RefSeq" id="WP_010764557.1">
    <property type="nucleotide sequence ID" value="NZ_ASWB01000001.1"/>
</dbReference>
<dbReference type="AlphaFoldDB" id="R2T9M2"/>
<dbReference type="GO" id="GO:0030153">
    <property type="term" value="P:bacteriocin immunity"/>
    <property type="evidence" value="ECO:0007669"/>
    <property type="project" value="UniProtKB-KW"/>
</dbReference>
<dbReference type="InterPro" id="IPR015046">
    <property type="entry name" value="LciA_Immunity-like"/>
</dbReference>
<keyword evidence="5" id="KW-1185">Reference proteome</keyword>
<evidence type="ECO:0000313" key="2">
    <source>
        <dbReference type="EMBL" id="EOI01759.1"/>
    </source>
</evidence>
<sequence>MDKESKQLVHALYNSLGSNHEENYVELKEVLMKVYKKLDKPINDDLVMSRLVNYIYFKNLTQKLKFTEEQNQIITKMNEIAKTAGVNNAYKGYLGSVSQFD</sequence>
<proteinExistence type="predicted"/>
<keyword evidence="1" id="KW-0079">Bacteriocin immunity</keyword>
<dbReference type="eggNOG" id="ENOG50338N6">
    <property type="taxonomic scope" value="Bacteria"/>
</dbReference>
<name>R2T9M2_9ENTE</name>
<evidence type="ECO:0008006" key="6">
    <source>
        <dbReference type="Google" id="ProtNLM"/>
    </source>
</evidence>
<dbReference type="STRING" id="155617.RV09_GL000665"/>
<evidence type="ECO:0000313" key="4">
    <source>
        <dbReference type="Proteomes" id="UP000013781"/>
    </source>
</evidence>
<dbReference type="Pfam" id="PF08951">
    <property type="entry name" value="EntA_Immun"/>
    <property type="match status" value="1"/>
</dbReference>
<reference evidence="3 5" key="2">
    <citation type="submission" date="2013-03" db="EMBL/GenBank/DDBJ databases">
        <title>The Genome Sequence of Enterococcus moraviensis BAA-383 (PacBio/Illumina hybrid assembly).</title>
        <authorList>
            <consortium name="The Broad Institute Genomics Platform"/>
            <consortium name="The Broad Institute Genome Sequencing Center for Infectious Disease"/>
            <person name="Earl A."/>
            <person name="Russ C."/>
            <person name="Gilmore M."/>
            <person name="Surin D."/>
            <person name="Walker B."/>
            <person name="Young S."/>
            <person name="Zeng Q."/>
            <person name="Gargeya S."/>
            <person name="Fitzgerald M."/>
            <person name="Haas B."/>
            <person name="Abouelleil A."/>
            <person name="Allen A.W."/>
            <person name="Alvarado L."/>
            <person name="Arachchi H.M."/>
            <person name="Berlin A.M."/>
            <person name="Chapman S.B."/>
            <person name="Gainer-Dewar J."/>
            <person name="Goldberg J."/>
            <person name="Griggs A."/>
            <person name="Gujja S."/>
            <person name="Hansen M."/>
            <person name="Howarth C."/>
            <person name="Imamovic A."/>
            <person name="Ireland A."/>
            <person name="Larimer J."/>
            <person name="McCowan C."/>
            <person name="Murphy C."/>
            <person name="Pearson M."/>
            <person name="Poon T.W."/>
            <person name="Priest M."/>
            <person name="Roberts A."/>
            <person name="Saif S."/>
            <person name="Shea T."/>
            <person name="Sisk P."/>
            <person name="Sykes S."/>
            <person name="Wortman J."/>
            <person name="Nusbaum C."/>
            <person name="Birren B."/>
        </authorList>
    </citation>
    <scope>NUCLEOTIDE SEQUENCE [LARGE SCALE GENOMIC DNA]</scope>
    <source>
        <strain evidence="3 5">ATCC BAA-383</strain>
    </source>
</reference>
<comment type="caution">
    <text evidence="2">The sequence shown here is derived from an EMBL/GenBank/DDBJ whole genome shotgun (WGS) entry which is preliminary data.</text>
</comment>
<evidence type="ECO:0000313" key="3">
    <source>
        <dbReference type="EMBL" id="EOT73706.1"/>
    </source>
</evidence>
<organism evidence="2 4">
    <name type="scientific">Enterococcus moraviensis ATCC BAA-383</name>
    <dbReference type="NCBI Taxonomy" id="1158609"/>
    <lineage>
        <taxon>Bacteria</taxon>
        <taxon>Bacillati</taxon>
        <taxon>Bacillota</taxon>
        <taxon>Bacilli</taxon>
        <taxon>Lactobacillales</taxon>
        <taxon>Enterococcaceae</taxon>
        <taxon>Enterococcus</taxon>
    </lineage>
</organism>
<dbReference type="InterPro" id="IPR023130">
    <property type="entry name" value="Ta0600-like_sf"/>
</dbReference>
<dbReference type="OrthoDB" id="1907362at2"/>
<evidence type="ECO:0000313" key="5">
    <source>
        <dbReference type="Proteomes" id="UP000014157"/>
    </source>
</evidence>
<dbReference type="HOGENOM" id="CLU_168863_1_0_9"/>
<dbReference type="EMBL" id="ASWB01000001">
    <property type="protein sequence ID" value="EOT73706.1"/>
    <property type="molecule type" value="Genomic_DNA"/>
</dbReference>